<name>A0A6P7MHK2_BETSP</name>
<keyword evidence="13" id="KW-1185">Reference proteome</keyword>
<feature type="transmembrane region" description="Helical" evidence="12">
    <location>
        <begin position="150"/>
        <end position="173"/>
    </location>
</feature>
<evidence type="ECO:0000256" key="12">
    <source>
        <dbReference type="SAM" id="Phobius"/>
    </source>
</evidence>
<dbReference type="FunCoup" id="A0A6P7MHK2">
    <property type="interactions" value="836"/>
</dbReference>
<organism evidence="13 14">
    <name type="scientific">Betta splendens</name>
    <name type="common">Siamese fighting fish</name>
    <dbReference type="NCBI Taxonomy" id="158456"/>
    <lineage>
        <taxon>Eukaryota</taxon>
        <taxon>Metazoa</taxon>
        <taxon>Chordata</taxon>
        <taxon>Craniata</taxon>
        <taxon>Vertebrata</taxon>
        <taxon>Euteleostomi</taxon>
        <taxon>Actinopterygii</taxon>
        <taxon>Neopterygii</taxon>
        <taxon>Teleostei</taxon>
        <taxon>Neoteleostei</taxon>
        <taxon>Acanthomorphata</taxon>
        <taxon>Anabantaria</taxon>
        <taxon>Anabantiformes</taxon>
        <taxon>Anabantoidei</taxon>
        <taxon>Osphronemidae</taxon>
        <taxon>Betta</taxon>
    </lineage>
</organism>
<feature type="region of interest" description="Disordered" evidence="11">
    <location>
        <begin position="17"/>
        <end position="36"/>
    </location>
</feature>
<feature type="transmembrane region" description="Helical" evidence="12">
    <location>
        <begin position="558"/>
        <end position="578"/>
    </location>
</feature>
<dbReference type="GO" id="GO:0015252">
    <property type="term" value="F:proton channel activity"/>
    <property type="evidence" value="ECO:0007669"/>
    <property type="project" value="InterPro"/>
</dbReference>
<dbReference type="InterPro" id="IPR004878">
    <property type="entry name" value="Otopetrin"/>
</dbReference>
<evidence type="ECO:0000256" key="4">
    <source>
        <dbReference type="ARBA" id="ARBA00022475"/>
    </source>
</evidence>
<keyword evidence="7 12" id="KW-1133">Transmembrane helix</keyword>
<evidence type="ECO:0000313" key="13">
    <source>
        <dbReference type="Proteomes" id="UP000515150"/>
    </source>
</evidence>
<feature type="transmembrane region" description="Helical" evidence="12">
    <location>
        <begin position="527"/>
        <end position="546"/>
    </location>
</feature>
<dbReference type="PANTHER" id="PTHR21522">
    <property type="entry name" value="PROTON CHANNEL OTOP"/>
    <property type="match status" value="1"/>
</dbReference>
<evidence type="ECO:0000256" key="2">
    <source>
        <dbReference type="ARBA" id="ARBA00006513"/>
    </source>
</evidence>
<dbReference type="PANTHER" id="PTHR21522:SF19">
    <property type="entry name" value="PROTON CHANNEL OTOP1"/>
    <property type="match status" value="1"/>
</dbReference>
<keyword evidence="4" id="KW-1003">Cell membrane</keyword>
<evidence type="ECO:0000256" key="7">
    <source>
        <dbReference type="ARBA" id="ARBA00022989"/>
    </source>
</evidence>
<sequence length="593" mass="67123">MVEHSALDIMCLNKYCHSSSSSSSSENDKKDIAKDSLSGDYPKKNAEFLSAQYGTNLLLVGAAMMLANVPRTRVIKEEHLMSFLTCLMILQLIWMMWYILVRNKRKNSRTERDVHATSSWIRGGLSLLAVLSLIMDAFRIGYFVGEQSCVSVVLVVYPVIHATHTMAQLHFLWFHIKDVIKSFETFERFGVIHAVFTNLNLWCNGVMSEAEHFLTNHVRRLYVVGYENLTSVHPEALCNCTSSSCRLFYTSLSYLYPFNIEYHIFVSALLFVMWKNIGRTIDHSHPKKMPTSARNLVVGPVMGVLALGSTIGILVVYISNMDDSIPARASAVSMFYIYGIVLLAFMCLGGASGLVIYRLDHVPLDTSKNPSRQLDIELLFGSSIGAWLMSWCSVVAVLCTDSNPPYRWMNFVYSLLIVLEKYIQNLFIVESLYRQQDYVEKEDPEGNPELPPSPEIFSVTPASTPTYNGIVNQAFEPPDSPGITVENEQEENGQVYECQDVRKSSDVPLGNKIVEPSNVKRQVLKNISVFLIMCNMSLWILPAFGCRPQYDNGMEEDIFGFSMWTTVLNFAIPLSLFYRMHSVASLFEVFRHV</sequence>
<evidence type="ECO:0000256" key="11">
    <source>
        <dbReference type="SAM" id="MobiDB-lite"/>
    </source>
</evidence>
<feature type="transmembrane region" description="Helical" evidence="12">
    <location>
        <begin position="120"/>
        <end position="138"/>
    </location>
</feature>
<evidence type="ECO:0000256" key="6">
    <source>
        <dbReference type="ARBA" id="ARBA00022781"/>
    </source>
</evidence>
<dbReference type="OrthoDB" id="6429739at2759"/>
<dbReference type="KEGG" id="bspl:114855137"/>
<feature type="transmembrane region" description="Helical" evidence="12">
    <location>
        <begin position="295"/>
        <end position="319"/>
    </location>
</feature>
<dbReference type="InParanoid" id="A0A6P7MHK2"/>
<protein>
    <submittedName>
        <fullName evidence="14">Proton channel OTOP1</fullName>
    </submittedName>
</protein>
<dbReference type="Pfam" id="PF03189">
    <property type="entry name" value="Otopetrin"/>
    <property type="match status" value="3"/>
</dbReference>
<reference evidence="14" key="1">
    <citation type="submission" date="2025-08" db="UniProtKB">
        <authorList>
            <consortium name="RefSeq"/>
        </authorList>
    </citation>
    <scope>IDENTIFICATION</scope>
</reference>
<dbReference type="RefSeq" id="XP_029005823.1">
    <property type="nucleotide sequence ID" value="XM_029149990.3"/>
</dbReference>
<keyword evidence="5 12" id="KW-0812">Transmembrane</keyword>
<proteinExistence type="inferred from homology"/>
<evidence type="ECO:0000256" key="1">
    <source>
        <dbReference type="ARBA" id="ARBA00004651"/>
    </source>
</evidence>
<dbReference type="GeneID" id="114855137"/>
<accession>A0A6P7MHK2</accession>
<keyword evidence="6" id="KW-0375">Hydrogen ion transport</keyword>
<evidence type="ECO:0000256" key="8">
    <source>
        <dbReference type="ARBA" id="ARBA00023065"/>
    </source>
</evidence>
<evidence type="ECO:0000256" key="9">
    <source>
        <dbReference type="ARBA" id="ARBA00023136"/>
    </source>
</evidence>
<dbReference type="Proteomes" id="UP000515150">
    <property type="component" value="Chromosome 5"/>
</dbReference>
<feature type="transmembrane region" description="Helical" evidence="12">
    <location>
        <begin position="51"/>
        <end position="69"/>
    </location>
</feature>
<comment type="subcellular location">
    <subcellularLocation>
        <location evidence="1">Cell membrane</location>
        <topology evidence="1">Multi-pass membrane protein</topology>
    </subcellularLocation>
</comment>
<dbReference type="AlphaFoldDB" id="A0A6P7MHK2"/>
<evidence type="ECO:0000313" key="14">
    <source>
        <dbReference type="RefSeq" id="XP_029005823.1"/>
    </source>
</evidence>
<feature type="transmembrane region" description="Helical" evidence="12">
    <location>
        <begin position="335"/>
        <end position="357"/>
    </location>
</feature>
<dbReference type="CTD" id="133060"/>
<evidence type="ECO:0000256" key="5">
    <source>
        <dbReference type="ARBA" id="ARBA00022692"/>
    </source>
</evidence>
<keyword evidence="9 12" id="KW-0472">Membrane</keyword>
<dbReference type="GO" id="GO:0042472">
    <property type="term" value="P:inner ear morphogenesis"/>
    <property type="evidence" value="ECO:0007669"/>
    <property type="project" value="TreeGrafter"/>
</dbReference>
<dbReference type="GO" id="GO:0005886">
    <property type="term" value="C:plasma membrane"/>
    <property type="evidence" value="ECO:0007669"/>
    <property type="project" value="UniProtKB-SubCell"/>
</dbReference>
<comment type="similarity">
    <text evidence="2">Belongs to the otopetrin family.</text>
</comment>
<keyword evidence="10" id="KW-0407">Ion channel</keyword>
<evidence type="ECO:0000256" key="3">
    <source>
        <dbReference type="ARBA" id="ARBA00022448"/>
    </source>
</evidence>
<gene>
    <name evidence="14" type="primary">otop1</name>
</gene>
<evidence type="ECO:0000256" key="10">
    <source>
        <dbReference type="ARBA" id="ARBA00023303"/>
    </source>
</evidence>
<feature type="transmembrane region" description="Helical" evidence="12">
    <location>
        <begin position="378"/>
        <end position="398"/>
    </location>
</feature>
<keyword evidence="8" id="KW-0406">Ion transport</keyword>
<feature type="transmembrane region" description="Helical" evidence="12">
    <location>
        <begin position="81"/>
        <end position="100"/>
    </location>
</feature>
<keyword evidence="3" id="KW-0813">Transport</keyword>
<feature type="transmembrane region" description="Helical" evidence="12">
    <location>
        <begin position="254"/>
        <end position="274"/>
    </location>
</feature>